<organism evidence="15 16">
    <name type="scientific">Exophiala dermatitidis</name>
    <name type="common">Black yeast-like fungus</name>
    <name type="synonym">Wangiella dermatitidis</name>
    <dbReference type="NCBI Taxonomy" id="5970"/>
    <lineage>
        <taxon>Eukaryota</taxon>
        <taxon>Fungi</taxon>
        <taxon>Dikarya</taxon>
        <taxon>Ascomycota</taxon>
        <taxon>Pezizomycotina</taxon>
        <taxon>Eurotiomycetes</taxon>
        <taxon>Chaetothyriomycetidae</taxon>
        <taxon>Chaetothyriales</taxon>
        <taxon>Herpotrichiellaceae</taxon>
        <taxon>Exophiala</taxon>
    </lineage>
</organism>
<dbReference type="Gene3D" id="1.25.40.120">
    <property type="entry name" value="Protein prenylyltransferase"/>
    <property type="match status" value="1"/>
</dbReference>
<evidence type="ECO:0000256" key="5">
    <source>
        <dbReference type="ARBA" id="ARBA00022602"/>
    </source>
</evidence>
<feature type="region of interest" description="Disordered" evidence="14">
    <location>
        <begin position="1"/>
        <end position="26"/>
    </location>
</feature>
<dbReference type="Pfam" id="PF01239">
    <property type="entry name" value="PPTA"/>
    <property type="match status" value="5"/>
</dbReference>
<evidence type="ECO:0000256" key="2">
    <source>
        <dbReference type="ARBA" id="ARBA00006734"/>
    </source>
</evidence>
<evidence type="ECO:0000256" key="6">
    <source>
        <dbReference type="ARBA" id="ARBA00022679"/>
    </source>
</evidence>
<evidence type="ECO:0000256" key="9">
    <source>
        <dbReference type="ARBA" id="ARBA00040965"/>
    </source>
</evidence>
<keyword evidence="6 15" id="KW-0808">Transferase</keyword>
<dbReference type="GO" id="GO:0005965">
    <property type="term" value="C:protein farnesyltransferase complex"/>
    <property type="evidence" value="ECO:0007669"/>
    <property type="project" value="TreeGrafter"/>
</dbReference>
<evidence type="ECO:0000256" key="12">
    <source>
        <dbReference type="ARBA" id="ARBA00043086"/>
    </source>
</evidence>
<gene>
    <name evidence="15" type="primary">RAM2</name>
    <name evidence="15" type="ORF">HRR80_004060</name>
</gene>
<dbReference type="EC" id="2.5.1.58" evidence="4"/>
<evidence type="ECO:0000313" key="16">
    <source>
        <dbReference type="Proteomes" id="UP001161757"/>
    </source>
</evidence>
<evidence type="ECO:0000256" key="1">
    <source>
        <dbReference type="ARBA" id="ARBA00001946"/>
    </source>
</evidence>
<evidence type="ECO:0000256" key="10">
    <source>
        <dbReference type="ARBA" id="ARBA00041392"/>
    </source>
</evidence>
<evidence type="ECO:0000313" key="15">
    <source>
        <dbReference type="EMBL" id="KAJ8992167.1"/>
    </source>
</evidence>
<dbReference type="SUPFAM" id="SSF48439">
    <property type="entry name" value="Protein prenylyltransferase"/>
    <property type="match status" value="1"/>
</dbReference>
<evidence type="ECO:0000256" key="14">
    <source>
        <dbReference type="SAM" id="MobiDB-lite"/>
    </source>
</evidence>
<protein>
    <recommendedName>
        <fullName evidence="9">Protein farnesyltransferase/geranylgeranyltransferase type-1 subunit alpha</fullName>
        <ecNumber evidence="4">2.5.1.58</ecNumber>
        <ecNumber evidence="3">2.5.1.59</ecNumber>
    </recommendedName>
    <alternativeName>
        <fullName evidence="12">CAAX farnesyltransferase subunit alpha</fullName>
    </alternativeName>
    <alternativeName>
        <fullName evidence="11">FTase-alpha</fullName>
    </alternativeName>
    <alternativeName>
        <fullName evidence="10">Ras proteins prenyltransferase subunit alpha</fullName>
    </alternativeName>
    <alternativeName>
        <fullName evidence="13">Type I protein geranyl-geranyltransferase subunit alpha</fullName>
    </alternativeName>
</protein>
<evidence type="ECO:0000256" key="3">
    <source>
        <dbReference type="ARBA" id="ARBA00012700"/>
    </source>
</evidence>
<dbReference type="PROSITE" id="PS51147">
    <property type="entry name" value="PFTA"/>
    <property type="match status" value="5"/>
</dbReference>
<proteinExistence type="inferred from homology"/>
<dbReference type="EC" id="2.5.1.59" evidence="3"/>
<accession>A0AAN6EV59</accession>
<dbReference type="PANTHER" id="PTHR11129">
    <property type="entry name" value="PROTEIN FARNESYLTRANSFERASE ALPHA SUBUNIT/RAB GERANYLGERANYL TRANSFERASE ALPHA SUBUNIT"/>
    <property type="match status" value="1"/>
</dbReference>
<dbReference type="GO" id="GO:0004662">
    <property type="term" value="F:CAAX-protein geranylgeranyltransferase activity"/>
    <property type="evidence" value="ECO:0007669"/>
    <property type="project" value="UniProtKB-EC"/>
</dbReference>
<keyword evidence="8" id="KW-0460">Magnesium</keyword>
<dbReference type="GO" id="GO:0004660">
    <property type="term" value="F:protein farnesyltransferase activity"/>
    <property type="evidence" value="ECO:0007669"/>
    <property type="project" value="UniProtKB-EC"/>
</dbReference>
<evidence type="ECO:0000256" key="8">
    <source>
        <dbReference type="ARBA" id="ARBA00022842"/>
    </source>
</evidence>
<dbReference type="InterPro" id="IPR002088">
    <property type="entry name" value="Prenyl_trans_a"/>
</dbReference>
<keyword evidence="5" id="KW-0637">Prenyltransferase</keyword>
<dbReference type="EMBL" id="JAJGCB010000006">
    <property type="protein sequence ID" value="KAJ8992167.1"/>
    <property type="molecule type" value="Genomic_DNA"/>
</dbReference>
<evidence type="ECO:0000256" key="11">
    <source>
        <dbReference type="ARBA" id="ARBA00042436"/>
    </source>
</evidence>
<evidence type="ECO:0000256" key="13">
    <source>
        <dbReference type="ARBA" id="ARBA00043219"/>
    </source>
</evidence>
<evidence type="ECO:0000256" key="4">
    <source>
        <dbReference type="ARBA" id="ARBA00012702"/>
    </source>
</evidence>
<evidence type="ECO:0000256" key="7">
    <source>
        <dbReference type="ARBA" id="ARBA00022737"/>
    </source>
</evidence>
<name>A0AAN6EV59_EXODE</name>
<dbReference type="Proteomes" id="UP001161757">
    <property type="component" value="Unassembled WGS sequence"/>
</dbReference>
<dbReference type="PANTHER" id="PTHR11129:SF1">
    <property type="entry name" value="PROTEIN FARNESYLTRANSFERASE_GERANYLGERANYLTRANSFERASE TYPE-1 SUBUNIT ALPHA"/>
    <property type="match status" value="1"/>
</dbReference>
<comment type="caution">
    <text evidence="15">The sequence shown here is derived from an EMBL/GenBank/DDBJ whole genome shotgun (WGS) entry which is preliminary data.</text>
</comment>
<comment type="cofactor">
    <cofactor evidence="1">
        <name>Mg(2+)</name>
        <dbReference type="ChEBI" id="CHEBI:18420"/>
    </cofactor>
</comment>
<comment type="similarity">
    <text evidence="2">Belongs to the protein prenyltransferase subunit alpha family.</text>
</comment>
<reference evidence="15" key="1">
    <citation type="submission" date="2023-01" db="EMBL/GenBank/DDBJ databases">
        <title>Exophiala dermititidis isolated from Cystic Fibrosis Patient.</title>
        <authorList>
            <person name="Kurbessoian T."/>
            <person name="Crocker A."/>
            <person name="Murante D."/>
            <person name="Hogan D.A."/>
            <person name="Stajich J.E."/>
        </authorList>
    </citation>
    <scope>NUCLEOTIDE SEQUENCE</scope>
    <source>
        <strain evidence="15">Ex8</strain>
    </source>
</reference>
<dbReference type="AlphaFoldDB" id="A0AAN6EV59"/>
<keyword evidence="7" id="KW-0677">Repeat</keyword>
<sequence>MADTQPKAAAPGRPKTKSAKRRDPIYAVSPQWKDVTPIPLIDGPPGQKDTGPALATIAYSPRYSEAMSYLRAVMAVNEFSRRTLDLTEDIISMNPAHYTVWLYRAKILQALWQSEGIKTEDGVMTELEWLQGISERNLKNYQIWHHRQLLVSLLPHLPPTETSFLTHILSFDSKNYHVWTYRQWLCRRFPEPLLTTDIELQAVDALIQQDVRNNSAWNHRYFVCFGADELRAIESQGGNRKEILGRGGSLVVDEDVVEREINYAKDHICWAPQNPSPWNYLRGVLKRAGISMLDMQVFCEGLVGGRNADLMAENGTVRSSHAIDWLAEIYRLDGNVERSKACLRALGEKWDPVRRKYWEYRAKQLDRDEE</sequence>
<dbReference type="GO" id="GO:0005953">
    <property type="term" value="C:CAAX-protein geranylgeranyltransferase complex"/>
    <property type="evidence" value="ECO:0007669"/>
    <property type="project" value="TreeGrafter"/>
</dbReference>